<evidence type="ECO:0000256" key="1">
    <source>
        <dbReference type="SAM" id="Phobius"/>
    </source>
</evidence>
<keyword evidence="3" id="KW-1185">Reference proteome</keyword>
<gene>
    <name evidence="2" type="ORF">WMO46_10915</name>
</gene>
<name>A0ABV1GYN8_9BACT</name>
<feature type="transmembrane region" description="Helical" evidence="1">
    <location>
        <begin position="34"/>
        <end position="53"/>
    </location>
</feature>
<dbReference type="RefSeq" id="WP_276714591.1">
    <property type="nucleotide sequence ID" value="NZ_JBBMFL010000013.1"/>
</dbReference>
<reference evidence="2 3" key="1">
    <citation type="submission" date="2024-03" db="EMBL/GenBank/DDBJ databases">
        <title>Human intestinal bacterial collection.</title>
        <authorList>
            <person name="Pauvert C."/>
            <person name="Hitch T.C.A."/>
            <person name="Clavel T."/>
        </authorList>
    </citation>
    <scope>NUCLEOTIDE SEQUENCE [LARGE SCALE GENOMIC DNA]</scope>
    <source>
        <strain evidence="2 3">CLA-KB-H122</strain>
    </source>
</reference>
<keyword evidence="1" id="KW-0812">Transmembrane</keyword>
<protein>
    <recommendedName>
        <fullName evidence="4">DUF2500 family protein</fullName>
    </recommendedName>
</protein>
<proteinExistence type="predicted"/>
<evidence type="ECO:0000313" key="2">
    <source>
        <dbReference type="EMBL" id="MEQ2545455.1"/>
    </source>
</evidence>
<comment type="caution">
    <text evidence="2">The sequence shown here is derived from an EMBL/GenBank/DDBJ whole genome shotgun (WGS) entry which is preliminary data.</text>
</comment>
<sequence length="187" mass="21101">MGNRLSNILRLSATALLLVAGVYGYICYEKTRIVWWLPVAAAVGGAVVTMPLLSRLWSRLTGLDDPGMNRLCHLLGIGAVLYFLFMGGNCLLADPASEYGEQITVTEKIRKVRHQRHRIGHRSVPGRTYEVFYLRIEFADGMRRKIQVPSSVYNSCRENHSKTVTMRRGFFGFPVIGRFSPPDKPQN</sequence>
<accession>A0ABV1GYN8</accession>
<dbReference type="Proteomes" id="UP001460202">
    <property type="component" value="Unassembled WGS sequence"/>
</dbReference>
<organism evidence="2 3">
    <name type="scientific">Alistipes intestinihominis</name>
    <dbReference type="NCBI Taxonomy" id="3133172"/>
    <lineage>
        <taxon>Bacteria</taxon>
        <taxon>Pseudomonadati</taxon>
        <taxon>Bacteroidota</taxon>
        <taxon>Bacteroidia</taxon>
        <taxon>Bacteroidales</taxon>
        <taxon>Rikenellaceae</taxon>
        <taxon>Alistipes</taxon>
    </lineage>
</organism>
<feature type="transmembrane region" description="Helical" evidence="1">
    <location>
        <begin position="74"/>
        <end position="94"/>
    </location>
</feature>
<evidence type="ECO:0008006" key="4">
    <source>
        <dbReference type="Google" id="ProtNLM"/>
    </source>
</evidence>
<keyword evidence="1" id="KW-0472">Membrane</keyword>
<keyword evidence="1" id="KW-1133">Transmembrane helix</keyword>
<evidence type="ECO:0000313" key="3">
    <source>
        <dbReference type="Proteomes" id="UP001460202"/>
    </source>
</evidence>
<dbReference type="EMBL" id="JBBMFL010000013">
    <property type="protein sequence ID" value="MEQ2545455.1"/>
    <property type="molecule type" value="Genomic_DNA"/>
</dbReference>